<dbReference type="Gene3D" id="3.40.50.720">
    <property type="entry name" value="NAD(P)-binding Rossmann-like Domain"/>
    <property type="match status" value="1"/>
</dbReference>
<dbReference type="SUPFAM" id="SSF50129">
    <property type="entry name" value="GroES-like"/>
    <property type="match status" value="1"/>
</dbReference>
<dbReference type="InterPro" id="IPR013154">
    <property type="entry name" value="ADH-like_N"/>
</dbReference>
<dbReference type="GO" id="GO:0016491">
    <property type="term" value="F:oxidoreductase activity"/>
    <property type="evidence" value="ECO:0007669"/>
    <property type="project" value="UniProtKB-KW"/>
</dbReference>
<dbReference type="InterPro" id="IPR036291">
    <property type="entry name" value="NAD(P)-bd_dom_sf"/>
</dbReference>
<evidence type="ECO:0000256" key="2">
    <source>
        <dbReference type="ARBA" id="ARBA00023002"/>
    </source>
</evidence>
<keyword evidence="6" id="KW-1185">Reference proteome</keyword>
<dbReference type="Pfam" id="PF08240">
    <property type="entry name" value="ADH_N"/>
    <property type="match status" value="1"/>
</dbReference>
<feature type="domain" description="Enoyl reductase (ER)" evidence="4">
    <location>
        <begin position="11"/>
        <end position="279"/>
    </location>
</feature>
<dbReference type="SUPFAM" id="SSF51735">
    <property type="entry name" value="NAD(P)-binding Rossmann-fold domains"/>
    <property type="match status" value="1"/>
</dbReference>
<evidence type="ECO:0000313" key="6">
    <source>
        <dbReference type="Proteomes" id="UP001597483"/>
    </source>
</evidence>
<dbReference type="EMBL" id="JBHUKS010000017">
    <property type="protein sequence ID" value="MFD2470698.1"/>
    <property type="molecule type" value="Genomic_DNA"/>
</dbReference>
<gene>
    <name evidence="5" type="ORF">ACFSVL_25130</name>
</gene>
<accession>A0ABW5HBK0</accession>
<comment type="caution">
    <text evidence="5">The sequence shown here is derived from an EMBL/GenBank/DDBJ whole genome shotgun (WGS) entry which is preliminary data.</text>
</comment>
<dbReference type="CDD" id="cd05289">
    <property type="entry name" value="MDR_like_2"/>
    <property type="match status" value="1"/>
</dbReference>
<organism evidence="5 6">
    <name type="scientific">Amycolatopsis silviterrae</name>
    <dbReference type="NCBI Taxonomy" id="1656914"/>
    <lineage>
        <taxon>Bacteria</taxon>
        <taxon>Bacillati</taxon>
        <taxon>Actinomycetota</taxon>
        <taxon>Actinomycetes</taxon>
        <taxon>Pseudonocardiales</taxon>
        <taxon>Pseudonocardiaceae</taxon>
        <taxon>Amycolatopsis</taxon>
    </lineage>
</organism>
<proteinExistence type="predicted"/>
<dbReference type="PANTHER" id="PTHR48106">
    <property type="entry name" value="QUINONE OXIDOREDUCTASE PIG3-RELATED"/>
    <property type="match status" value="1"/>
</dbReference>
<reference evidence="6" key="1">
    <citation type="journal article" date="2019" name="Int. J. Syst. Evol. Microbiol.">
        <title>The Global Catalogue of Microorganisms (GCM) 10K type strain sequencing project: providing services to taxonomists for standard genome sequencing and annotation.</title>
        <authorList>
            <consortium name="The Broad Institute Genomics Platform"/>
            <consortium name="The Broad Institute Genome Sequencing Center for Infectious Disease"/>
            <person name="Wu L."/>
            <person name="Ma J."/>
        </authorList>
    </citation>
    <scope>NUCLEOTIDE SEQUENCE [LARGE SCALE GENOMIC DNA]</scope>
    <source>
        <strain evidence="6">CGMCC 4.7641</strain>
    </source>
</reference>
<evidence type="ECO:0000256" key="3">
    <source>
        <dbReference type="SAM" id="MobiDB-lite"/>
    </source>
</evidence>
<keyword evidence="2 5" id="KW-0560">Oxidoreductase</keyword>
<dbReference type="InterPro" id="IPR011032">
    <property type="entry name" value="GroES-like_sf"/>
</dbReference>
<feature type="region of interest" description="Disordered" evidence="3">
    <location>
        <begin position="1"/>
        <end position="27"/>
    </location>
</feature>
<dbReference type="EC" id="1.-.-.-" evidence="5"/>
<evidence type="ECO:0000259" key="4">
    <source>
        <dbReference type="SMART" id="SM00829"/>
    </source>
</evidence>
<dbReference type="RefSeq" id="WP_378308002.1">
    <property type="nucleotide sequence ID" value="NZ_JBHUKS010000017.1"/>
</dbReference>
<dbReference type="Proteomes" id="UP001597483">
    <property type="component" value="Unassembled WGS sequence"/>
</dbReference>
<protein>
    <submittedName>
        <fullName evidence="5">NADP-dependent oxidoreductase</fullName>
        <ecNumber evidence="5">1.-.-.-</ecNumber>
    </submittedName>
</protein>
<dbReference type="SMART" id="SM00829">
    <property type="entry name" value="PKS_ER"/>
    <property type="match status" value="1"/>
</dbReference>
<dbReference type="InterPro" id="IPR020843">
    <property type="entry name" value="ER"/>
</dbReference>
<evidence type="ECO:0000313" key="5">
    <source>
        <dbReference type="EMBL" id="MFD2470698.1"/>
    </source>
</evidence>
<dbReference type="Gene3D" id="3.90.180.10">
    <property type="entry name" value="Medium-chain alcohol dehydrogenases, catalytic domain"/>
    <property type="match status" value="1"/>
</dbReference>
<evidence type="ECO:0000256" key="1">
    <source>
        <dbReference type="ARBA" id="ARBA00022857"/>
    </source>
</evidence>
<sequence length="282" mass="29387">MGRAMGFREPGGPEQLRLEEVPEPHAGPGEVRVRVKAAGVQPFDIAVVAGIIPAPEPGGFTVPGNEFAGVLDEIGEGVEGFAAGDEVLGFGRLGGYQELLVAGPDQIVRKPPEMPWEVAGAFTAAAQTADIAMERIGVGPGDTVLVHGAAGAVGAMAVQLSRLRGAKVLGVARPVWHEQVRELGAIPLAYSEDFVERVAPHGVTAAVDGVGGDALEYTLKLIEDRTRILTLADHGRADELGIRITLDARSAARLGRLAGLYAQGELTHQAGNVHGKIVLTMD</sequence>
<keyword evidence="1" id="KW-0521">NADP</keyword>
<name>A0ABW5HBK0_9PSEU</name>